<evidence type="ECO:0000313" key="1">
    <source>
        <dbReference type="EMBL" id="XDJ15164.1"/>
    </source>
</evidence>
<protein>
    <submittedName>
        <fullName evidence="1">Uncharacterized protein</fullName>
    </submittedName>
</protein>
<name>A0AB39CDV8_9VIRU</name>
<sequence>MKYTEDQVNNFLEDLLALRESGPVFNARVEQGVMKYQSCVPGRHAIQDTDGKIYNVTFADDTAVVGVHNSGPTKIFYAAGLSQYKILEIGAKKTVRIDNVSYEAVGELPGVGSLWTHHSGRPYLVFGYANLDAKPEKYDEYPPLILYVGQNGKVWAKTEQRFKETMARGGRFQFQENAGFEYMGILENDELVNGYITREVRQLAEQSQGLIEHVEE</sequence>
<dbReference type="EMBL" id="PQ015379">
    <property type="protein sequence ID" value="XDJ15164.1"/>
    <property type="molecule type" value="Genomic_DNA"/>
</dbReference>
<reference evidence="1" key="1">
    <citation type="submission" date="2024-07" db="EMBL/GenBank/DDBJ databases">
        <authorList>
            <person name="Bringhurst R.M."/>
            <person name="Homer T.E."/>
        </authorList>
    </citation>
    <scope>NUCLEOTIDE SEQUENCE</scope>
</reference>
<organism evidence="1">
    <name type="scientific">Pseudomonas phage HRDY3</name>
    <dbReference type="NCBI Taxonomy" id="3236930"/>
    <lineage>
        <taxon>Viruses</taxon>
    </lineage>
</organism>
<proteinExistence type="predicted"/>
<accession>A0AB39CDV8</accession>